<evidence type="ECO:0000313" key="7">
    <source>
        <dbReference type="Proteomes" id="UP000664277"/>
    </source>
</evidence>
<gene>
    <name evidence="6" type="ORF">J0M35_01510</name>
</gene>
<evidence type="ECO:0000256" key="1">
    <source>
        <dbReference type="ARBA" id="ARBA00022801"/>
    </source>
</evidence>
<dbReference type="AlphaFoldDB" id="A0A8J7P6U5"/>
<protein>
    <submittedName>
        <fullName evidence="6">Cellulase family glycosylhydrolase</fullName>
    </submittedName>
</protein>
<evidence type="ECO:0000256" key="3">
    <source>
        <dbReference type="RuleBase" id="RU361153"/>
    </source>
</evidence>
<organism evidence="6 7">
    <name type="scientific">Candidatus Obscuribacter phosphatis</name>
    <dbReference type="NCBI Taxonomy" id="1906157"/>
    <lineage>
        <taxon>Bacteria</taxon>
        <taxon>Bacillati</taxon>
        <taxon>Candidatus Melainabacteria</taxon>
        <taxon>Candidatus Obscuribacterales</taxon>
        <taxon>Candidatus Obscuribacteraceae</taxon>
        <taxon>Candidatus Obscuribacter</taxon>
    </lineage>
</organism>
<sequence length="471" mass="51083">MNQPCRDSSLPANDRVSETQSAHHGITSAAQEAYEPGTRNCSGRGSSTLPKEGSISFEDIFKAIDKDKNGSINMCEFRDFAASLLGAKPPVERPPVGGPVTPPGDKPPVERPPVGGPVTPPGDKPPVERPPVGGPVTPPGDKPPVERPPVDRPVTPPVENPPIDTKGNFSTRNGRIYDPSGREFQPRGFDIDNPEVALQDVDKIVGDWSVNMVRINATQRTKYGQENNYDKELMKKIVDEYTKRGVVVEINDGIGKYATWGSISTGNELKERVEFAKEIAEQFKDNPYVWFATPNESGGVVRANTPQDKAWLNAELAYNQAIRSTGNKNMIVQGDAFWGQGATAGGESAIVRHAAEFKKFGNVIAGQHVYNGSPNAENQLTSAVNKLRDAGFAVIVDEFGYVNQGDGSNPVKTQSGSDAVFKAVEKLGIGALPFRWATSGGDKVYNFTRDIRGKGPRTAWGEQIWRMTHAD</sequence>
<dbReference type="InterPro" id="IPR011992">
    <property type="entry name" value="EF-hand-dom_pair"/>
</dbReference>
<dbReference type="PROSITE" id="PS00018">
    <property type="entry name" value="EF_HAND_1"/>
    <property type="match status" value="1"/>
</dbReference>
<evidence type="ECO:0000259" key="5">
    <source>
        <dbReference type="PROSITE" id="PS50222"/>
    </source>
</evidence>
<keyword evidence="2 3" id="KW-0326">Glycosidase</keyword>
<dbReference type="SUPFAM" id="SSF47473">
    <property type="entry name" value="EF-hand"/>
    <property type="match status" value="1"/>
</dbReference>
<dbReference type="Pfam" id="PF00150">
    <property type="entry name" value="Cellulase"/>
    <property type="match status" value="1"/>
</dbReference>
<evidence type="ECO:0000256" key="2">
    <source>
        <dbReference type="ARBA" id="ARBA00023295"/>
    </source>
</evidence>
<comment type="similarity">
    <text evidence="3">Belongs to the glycosyl hydrolase 5 (cellulase A) family.</text>
</comment>
<dbReference type="InterPro" id="IPR002048">
    <property type="entry name" value="EF_hand_dom"/>
</dbReference>
<dbReference type="SUPFAM" id="SSF51445">
    <property type="entry name" value="(Trans)glycosidases"/>
    <property type="match status" value="1"/>
</dbReference>
<keyword evidence="1 3" id="KW-0378">Hydrolase</keyword>
<dbReference type="InterPro" id="IPR017853">
    <property type="entry name" value="GH"/>
</dbReference>
<dbReference type="GO" id="GO:0009251">
    <property type="term" value="P:glucan catabolic process"/>
    <property type="evidence" value="ECO:0007669"/>
    <property type="project" value="TreeGrafter"/>
</dbReference>
<proteinExistence type="inferred from homology"/>
<dbReference type="PANTHER" id="PTHR34142">
    <property type="entry name" value="ENDO-BETA-1,4-GLUCANASE A"/>
    <property type="match status" value="1"/>
</dbReference>
<dbReference type="GO" id="GO:0004553">
    <property type="term" value="F:hydrolase activity, hydrolyzing O-glycosyl compounds"/>
    <property type="evidence" value="ECO:0007669"/>
    <property type="project" value="InterPro"/>
</dbReference>
<reference evidence="6" key="1">
    <citation type="submission" date="2021-02" db="EMBL/GenBank/DDBJ databases">
        <title>Genome-Resolved Metagenomics of a Microbial Community Performing Photosynthetic Biological Nutrient Removal.</title>
        <authorList>
            <person name="Mcdaniel E.A."/>
        </authorList>
    </citation>
    <scope>NUCLEOTIDE SEQUENCE</scope>
    <source>
        <strain evidence="6">UWPOB_OBS1</strain>
    </source>
</reference>
<evidence type="ECO:0000256" key="4">
    <source>
        <dbReference type="SAM" id="MobiDB-lite"/>
    </source>
</evidence>
<comment type="caution">
    <text evidence="6">The sequence shown here is derived from an EMBL/GenBank/DDBJ whole genome shotgun (WGS) entry which is preliminary data.</text>
</comment>
<accession>A0A8J7P6U5</accession>
<dbReference type="Proteomes" id="UP000664277">
    <property type="component" value="Unassembled WGS sequence"/>
</dbReference>
<dbReference type="PANTHER" id="PTHR34142:SF1">
    <property type="entry name" value="GLYCOSIDE HYDROLASE FAMILY 5 DOMAIN-CONTAINING PROTEIN"/>
    <property type="match status" value="1"/>
</dbReference>
<dbReference type="GO" id="GO:0005509">
    <property type="term" value="F:calcium ion binding"/>
    <property type="evidence" value="ECO:0007669"/>
    <property type="project" value="InterPro"/>
</dbReference>
<feature type="region of interest" description="Disordered" evidence="4">
    <location>
        <begin position="1"/>
        <end position="55"/>
    </location>
</feature>
<feature type="domain" description="EF-hand" evidence="5">
    <location>
        <begin position="52"/>
        <end position="87"/>
    </location>
</feature>
<dbReference type="InterPro" id="IPR001547">
    <property type="entry name" value="Glyco_hydro_5"/>
</dbReference>
<feature type="compositionally biased region" description="Polar residues" evidence="4">
    <location>
        <begin position="39"/>
        <end position="49"/>
    </location>
</feature>
<dbReference type="EMBL" id="JAFLCK010000001">
    <property type="protein sequence ID" value="MBN8659011.1"/>
    <property type="molecule type" value="Genomic_DNA"/>
</dbReference>
<dbReference type="Gene3D" id="3.20.20.80">
    <property type="entry name" value="Glycosidases"/>
    <property type="match status" value="1"/>
</dbReference>
<dbReference type="PROSITE" id="PS50222">
    <property type="entry name" value="EF_HAND_2"/>
    <property type="match status" value="1"/>
</dbReference>
<feature type="region of interest" description="Disordered" evidence="4">
    <location>
        <begin position="87"/>
        <end position="186"/>
    </location>
</feature>
<evidence type="ECO:0000313" key="6">
    <source>
        <dbReference type="EMBL" id="MBN8659011.1"/>
    </source>
</evidence>
<dbReference type="InterPro" id="IPR018247">
    <property type="entry name" value="EF_Hand_1_Ca_BS"/>
</dbReference>
<feature type="compositionally biased region" description="Pro residues" evidence="4">
    <location>
        <begin position="92"/>
        <end position="142"/>
    </location>
</feature>
<name>A0A8J7P6U5_9BACT</name>
<dbReference type="SMART" id="SM00054">
    <property type="entry name" value="EFh"/>
    <property type="match status" value="1"/>
</dbReference>